<evidence type="ECO:0000256" key="1">
    <source>
        <dbReference type="SAM" id="MobiDB-lite"/>
    </source>
</evidence>
<sequence length="132" mass="14090">MNSSGATARNPIELAEARLRWLDRRQEVLARNIAQADTPGYRTRDIAPFAQHLRQAGGAQSLARTDPAHRAGTGRAAGTVAAPAGEISPDGNTVSLDEQAIKVAETDSAHALAMGLHRRWLALYRTALGRNG</sequence>
<dbReference type="RefSeq" id="WP_209380507.1">
    <property type="nucleotide sequence ID" value="NZ_JAGIZB010000015.1"/>
</dbReference>
<proteinExistence type="predicted"/>
<name>A0ABS4AGV8_9PROT</name>
<gene>
    <name evidence="2" type="ORF">J8J14_15795</name>
</gene>
<evidence type="ECO:0000313" key="3">
    <source>
        <dbReference type="Proteomes" id="UP000681594"/>
    </source>
</evidence>
<protein>
    <submittedName>
        <fullName evidence="2">Flagellar biosynthesis protein FlgB</fullName>
    </submittedName>
</protein>
<feature type="compositionally biased region" description="Low complexity" evidence="1">
    <location>
        <begin position="70"/>
        <end position="85"/>
    </location>
</feature>
<keyword evidence="3" id="KW-1185">Reference proteome</keyword>
<organism evidence="2 3">
    <name type="scientific">Pararoseomonas baculiformis</name>
    <dbReference type="NCBI Taxonomy" id="2820812"/>
    <lineage>
        <taxon>Bacteria</taxon>
        <taxon>Pseudomonadati</taxon>
        <taxon>Pseudomonadota</taxon>
        <taxon>Alphaproteobacteria</taxon>
        <taxon>Acetobacterales</taxon>
        <taxon>Acetobacteraceae</taxon>
        <taxon>Pararoseomonas</taxon>
    </lineage>
</organism>
<keyword evidence="2" id="KW-0966">Cell projection</keyword>
<keyword evidence="2" id="KW-0282">Flagellum</keyword>
<feature type="region of interest" description="Disordered" evidence="1">
    <location>
        <begin position="55"/>
        <end position="93"/>
    </location>
</feature>
<dbReference type="Proteomes" id="UP000681594">
    <property type="component" value="Unassembled WGS sequence"/>
</dbReference>
<dbReference type="EMBL" id="JAGIZB010000015">
    <property type="protein sequence ID" value="MBP0446236.1"/>
    <property type="molecule type" value="Genomic_DNA"/>
</dbReference>
<comment type="caution">
    <text evidence="2">The sequence shown here is derived from an EMBL/GenBank/DDBJ whole genome shotgun (WGS) entry which is preliminary data.</text>
</comment>
<evidence type="ECO:0000313" key="2">
    <source>
        <dbReference type="EMBL" id="MBP0446236.1"/>
    </source>
</evidence>
<reference evidence="2 3" key="1">
    <citation type="submission" date="2021-03" db="EMBL/GenBank/DDBJ databases">
        <authorList>
            <person name="So Y."/>
        </authorList>
    </citation>
    <scope>NUCLEOTIDE SEQUENCE [LARGE SCALE GENOMIC DNA]</scope>
    <source>
        <strain evidence="2 3">SSH11</strain>
    </source>
</reference>
<keyword evidence="2" id="KW-0969">Cilium</keyword>
<accession>A0ABS4AGV8</accession>